<dbReference type="InterPro" id="IPR023393">
    <property type="entry name" value="START-like_dom_sf"/>
</dbReference>
<proteinExistence type="predicted"/>
<protein>
    <recommendedName>
        <fullName evidence="3">Polyketide cyclase/dehydrase/lipid transport protein</fullName>
    </recommendedName>
</protein>
<sequence>MEQATEIIHAGPAAIRHVLLDALALPEWNEAFLAIDGPAEADLSSSYALRVRPGFAGELQYTVVEPDRIEISWQVPGFREVGTWTIGPDSRVTHTFEQSGPLANVLRPAYRNIATIRLARLANRVRQFSHAA</sequence>
<reference evidence="1 2" key="1">
    <citation type="journal article" date="2015" name="Stand. Genomic Sci.">
        <title>Genomic Encyclopedia of Bacterial and Archaeal Type Strains, Phase III: the genomes of soil and plant-associated and newly described type strains.</title>
        <authorList>
            <person name="Whitman W.B."/>
            <person name="Woyke T."/>
            <person name="Klenk H.P."/>
            <person name="Zhou Y."/>
            <person name="Lilburn T.G."/>
            <person name="Beck B.J."/>
            <person name="De Vos P."/>
            <person name="Vandamme P."/>
            <person name="Eisen J.A."/>
            <person name="Garrity G."/>
            <person name="Hugenholtz P."/>
            <person name="Kyrpides N.C."/>
        </authorList>
    </citation>
    <scope>NUCLEOTIDE SEQUENCE [LARGE SCALE GENOMIC DNA]</scope>
    <source>
        <strain evidence="1 2">VKM Ac-2540</strain>
    </source>
</reference>
<keyword evidence="2" id="KW-1185">Reference proteome</keyword>
<dbReference type="Pfam" id="PF10604">
    <property type="entry name" value="Polyketide_cyc2"/>
    <property type="match status" value="1"/>
</dbReference>
<dbReference type="Gene3D" id="3.30.530.20">
    <property type="match status" value="1"/>
</dbReference>
<comment type="caution">
    <text evidence="1">The sequence shown here is derived from an EMBL/GenBank/DDBJ whole genome shotgun (WGS) entry which is preliminary data.</text>
</comment>
<dbReference type="EMBL" id="SHKR01000013">
    <property type="protein sequence ID" value="RZU13610.1"/>
    <property type="molecule type" value="Genomic_DNA"/>
</dbReference>
<evidence type="ECO:0000313" key="1">
    <source>
        <dbReference type="EMBL" id="RZU13610.1"/>
    </source>
</evidence>
<dbReference type="Proteomes" id="UP000292027">
    <property type="component" value="Unassembled WGS sequence"/>
</dbReference>
<dbReference type="InterPro" id="IPR019587">
    <property type="entry name" value="Polyketide_cyclase/dehydratase"/>
</dbReference>
<accession>A0A4Q7WTJ3</accession>
<dbReference type="SUPFAM" id="SSF55961">
    <property type="entry name" value="Bet v1-like"/>
    <property type="match status" value="1"/>
</dbReference>
<dbReference type="AlphaFoldDB" id="A0A4Q7WTJ3"/>
<organism evidence="1 2">
    <name type="scientific">Kribbella rubisoli</name>
    <dbReference type="NCBI Taxonomy" id="3075929"/>
    <lineage>
        <taxon>Bacteria</taxon>
        <taxon>Bacillati</taxon>
        <taxon>Actinomycetota</taxon>
        <taxon>Actinomycetes</taxon>
        <taxon>Propionibacteriales</taxon>
        <taxon>Kribbellaceae</taxon>
        <taxon>Kribbella</taxon>
    </lineage>
</organism>
<gene>
    <name evidence="1" type="ORF">EV645_4459</name>
</gene>
<evidence type="ECO:0008006" key="3">
    <source>
        <dbReference type="Google" id="ProtNLM"/>
    </source>
</evidence>
<dbReference type="RefSeq" id="WP_130445861.1">
    <property type="nucleotide sequence ID" value="NZ_SHKR01000013.1"/>
</dbReference>
<dbReference type="OrthoDB" id="4164084at2"/>
<name>A0A4Q7WTJ3_9ACTN</name>
<evidence type="ECO:0000313" key="2">
    <source>
        <dbReference type="Proteomes" id="UP000292027"/>
    </source>
</evidence>